<name>X0YID9_9ZZZZ</name>
<proteinExistence type="predicted"/>
<sequence length="33" mass="3808">LPCLEPYARAANPWHEKGRNRSPGLSLIWQLYA</sequence>
<organism evidence="1">
    <name type="scientific">marine sediment metagenome</name>
    <dbReference type="NCBI Taxonomy" id="412755"/>
    <lineage>
        <taxon>unclassified sequences</taxon>
        <taxon>metagenomes</taxon>
        <taxon>ecological metagenomes</taxon>
    </lineage>
</organism>
<reference evidence="1" key="1">
    <citation type="journal article" date="2014" name="Front. Microbiol.">
        <title>High frequency of phylogenetically diverse reductive dehalogenase-homologous genes in deep subseafloor sedimentary metagenomes.</title>
        <authorList>
            <person name="Kawai M."/>
            <person name="Futagami T."/>
            <person name="Toyoda A."/>
            <person name="Takaki Y."/>
            <person name="Nishi S."/>
            <person name="Hori S."/>
            <person name="Arai W."/>
            <person name="Tsubouchi T."/>
            <person name="Morono Y."/>
            <person name="Uchiyama I."/>
            <person name="Ito T."/>
            <person name="Fujiyama A."/>
            <person name="Inagaki F."/>
            <person name="Takami H."/>
        </authorList>
    </citation>
    <scope>NUCLEOTIDE SEQUENCE</scope>
    <source>
        <strain evidence="1">Expedition CK06-06</strain>
    </source>
</reference>
<dbReference type="EMBL" id="BARS01055568">
    <property type="protein sequence ID" value="GAG46937.1"/>
    <property type="molecule type" value="Genomic_DNA"/>
</dbReference>
<dbReference type="AlphaFoldDB" id="X0YID9"/>
<gene>
    <name evidence="1" type="ORF">S01H1_82022</name>
</gene>
<accession>X0YID9</accession>
<evidence type="ECO:0000313" key="1">
    <source>
        <dbReference type="EMBL" id="GAG46937.1"/>
    </source>
</evidence>
<comment type="caution">
    <text evidence="1">The sequence shown here is derived from an EMBL/GenBank/DDBJ whole genome shotgun (WGS) entry which is preliminary data.</text>
</comment>
<protein>
    <submittedName>
        <fullName evidence="1">Uncharacterized protein</fullName>
    </submittedName>
</protein>
<feature type="non-terminal residue" evidence="1">
    <location>
        <position position="1"/>
    </location>
</feature>